<name>A0A1V9XC18_9ACAR</name>
<sequence length="67" mass="8164">MEPVLSTNAHSCYHSSSRLCRELRRRCRLYRGVQCQREARSRYPRKKIRTFRPQQPLQRFRVSLQVS</sequence>
<dbReference type="Proteomes" id="UP000192247">
    <property type="component" value="Unassembled WGS sequence"/>
</dbReference>
<comment type="caution">
    <text evidence="1">The sequence shown here is derived from an EMBL/GenBank/DDBJ whole genome shotgun (WGS) entry which is preliminary data.</text>
</comment>
<evidence type="ECO:0000313" key="2">
    <source>
        <dbReference type="Proteomes" id="UP000192247"/>
    </source>
</evidence>
<keyword evidence="2" id="KW-1185">Reference proteome</keyword>
<protein>
    <submittedName>
        <fullName evidence="1">Uncharacterized protein</fullName>
    </submittedName>
</protein>
<dbReference type="InParanoid" id="A0A1V9XC18"/>
<reference evidence="1 2" key="1">
    <citation type="journal article" date="2017" name="Gigascience">
        <title>Draft genome of the honey bee ectoparasitic mite, Tropilaelaps mercedesae, is shaped by the parasitic life history.</title>
        <authorList>
            <person name="Dong X."/>
            <person name="Armstrong S.D."/>
            <person name="Xia D."/>
            <person name="Makepeace B.L."/>
            <person name="Darby A.C."/>
            <person name="Kadowaki T."/>
        </authorList>
    </citation>
    <scope>NUCLEOTIDE SEQUENCE [LARGE SCALE GENOMIC DNA]</scope>
    <source>
        <strain evidence="1">Wuxi-XJTLU</strain>
    </source>
</reference>
<accession>A0A1V9XC18</accession>
<proteinExistence type="predicted"/>
<gene>
    <name evidence="1" type="ORF">BIW11_11224</name>
</gene>
<organism evidence="1 2">
    <name type="scientific">Tropilaelaps mercedesae</name>
    <dbReference type="NCBI Taxonomy" id="418985"/>
    <lineage>
        <taxon>Eukaryota</taxon>
        <taxon>Metazoa</taxon>
        <taxon>Ecdysozoa</taxon>
        <taxon>Arthropoda</taxon>
        <taxon>Chelicerata</taxon>
        <taxon>Arachnida</taxon>
        <taxon>Acari</taxon>
        <taxon>Parasitiformes</taxon>
        <taxon>Mesostigmata</taxon>
        <taxon>Gamasina</taxon>
        <taxon>Dermanyssoidea</taxon>
        <taxon>Laelapidae</taxon>
        <taxon>Tropilaelaps</taxon>
    </lineage>
</organism>
<evidence type="ECO:0000313" key="1">
    <source>
        <dbReference type="EMBL" id="OQR71069.1"/>
    </source>
</evidence>
<dbReference type="AlphaFoldDB" id="A0A1V9XC18"/>
<dbReference type="EMBL" id="MNPL01015423">
    <property type="protein sequence ID" value="OQR71069.1"/>
    <property type="molecule type" value="Genomic_DNA"/>
</dbReference>